<dbReference type="Gene3D" id="2.20.25.240">
    <property type="match status" value="1"/>
</dbReference>
<protein>
    <recommendedName>
        <fullName evidence="4">FLYWCH-type domain-containing protein</fullName>
    </recommendedName>
</protein>
<dbReference type="PANTHER" id="PTHR20956">
    <property type="entry name" value="HEH2P"/>
    <property type="match status" value="1"/>
</dbReference>
<sequence>MKEHFREGNSLSSSLLQSSTHHGSLFEFEIRTDDVTDDPLANASLSDADSTRSASEGQEVREAVASVAGGSRDGNDVEAVTARASVRPKRTVKRPEILDPSHVSRRRPVRSAAADFQKTPSPPRQRIPSPPRQRTPSPPRQRIPSPPRQRTPSPPRHRESPMAQSSPILRSPTATPPVAPPRRRRRVQPDNSPVEPDYPLHDSDVFEPSVSRGNRGSDGFRAQPPVEPMESTLEQSSFEEPKEPVYKIHIDGSNKGKDKLTNGLGYCYTKKRVSGKSITWRCSSRRPQDPCKAMITKKIRSGRNNLVEYSQEDFQEKKHNQDNGVHHNHPPDHGNHERIPIFKNAKKEAITEKFKPPKRIIFDELKKNKEMAGRDMPDIENATRRLRYLRSKSMPPNPRKDEPFFKIHVEFFTPDFFQGEVFAGHGTNKARHLLFFTQVMKRQLEDCKTWFIDATFHFIRDPIKQRNDYRQMTMERNWIRGRFWTPVHWSCFNLLLRTNNDCEGLHNDWNKLAGGPNLPFYKMTLVLEQLCEDVKLSQKLLSHEKIKAHRKKETQLKNSILFALWTRYQDNELSTVELLEEIVLELRTSFPTVVTDHPLNLNDENIDNYDMSFVSDDEM</sequence>
<dbReference type="Proteomes" id="UP001234178">
    <property type="component" value="Unassembled WGS sequence"/>
</dbReference>
<evidence type="ECO:0008006" key="4">
    <source>
        <dbReference type="Google" id="ProtNLM"/>
    </source>
</evidence>
<organism evidence="2 3">
    <name type="scientific">Daphnia magna</name>
    <dbReference type="NCBI Taxonomy" id="35525"/>
    <lineage>
        <taxon>Eukaryota</taxon>
        <taxon>Metazoa</taxon>
        <taxon>Ecdysozoa</taxon>
        <taxon>Arthropoda</taxon>
        <taxon>Crustacea</taxon>
        <taxon>Branchiopoda</taxon>
        <taxon>Diplostraca</taxon>
        <taxon>Cladocera</taxon>
        <taxon>Anomopoda</taxon>
        <taxon>Daphniidae</taxon>
        <taxon>Daphnia</taxon>
    </lineage>
</organism>
<name>A0ABQ9ZKY7_9CRUS</name>
<evidence type="ECO:0000313" key="3">
    <source>
        <dbReference type="Proteomes" id="UP001234178"/>
    </source>
</evidence>
<keyword evidence="3" id="KW-1185">Reference proteome</keyword>
<reference evidence="2 3" key="1">
    <citation type="journal article" date="2023" name="Nucleic Acids Res.">
        <title>The hologenome of Daphnia magna reveals possible DNA methylation and microbiome-mediated evolution of the host genome.</title>
        <authorList>
            <person name="Chaturvedi A."/>
            <person name="Li X."/>
            <person name="Dhandapani V."/>
            <person name="Marshall H."/>
            <person name="Kissane S."/>
            <person name="Cuenca-Cambronero M."/>
            <person name="Asole G."/>
            <person name="Calvet F."/>
            <person name="Ruiz-Romero M."/>
            <person name="Marangio P."/>
            <person name="Guigo R."/>
            <person name="Rago D."/>
            <person name="Mirbahai L."/>
            <person name="Eastwood N."/>
            <person name="Colbourne J.K."/>
            <person name="Zhou J."/>
            <person name="Mallon E."/>
            <person name="Orsini L."/>
        </authorList>
    </citation>
    <scope>NUCLEOTIDE SEQUENCE [LARGE SCALE GENOMIC DNA]</scope>
    <source>
        <strain evidence="2">LRV0_1</strain>
    </source>
</reference>
<comment type="caution">
    <text evidence="2">The sequence shown here is derived from an EMBL/GenBank/DDBJ whole genome shotgun (WGS) entry which is preliminary data.</text>
</comment>
<dbReference type="EMBL" id="JAOYFB010000004">
    <property type="protein sequence ID" value="KAK4013119.1"/>
    <property type="molecule type" value="Genomic_DNA"/>
</dbReference>
<feature type="compositionally biased region" description="Polar residues" evidence="1">
    <location>
        <begin position="43"/>
        <end position="56"/>
    </location>
</feature>
<gene>
    <name evidence="2" type="ORF">OUZ56_025359</name>
</gene>
<evidence type="ECO:0000256" key="1">
    <source>
        <dbReference type="SAM" id="MobiDB-lite"/>
    </source>
</evidence>
<dbReference type="PANTHER" id="PTHR20956:SF12">
    <property type="entry name" value="FLYWCH-TYPE DOMAIN-CONTAINING PROTEIN"/>
    <property type="match status" value="1"/>
</dbReference>
<feature type="compositionally biased region" description="Pro residues" evidence="1">
    <location>
        <begin position="120"/>
        <end position="154"/>
    </location>
</feature>
<proteinExistence type="predicted"/>
<evidence type="ECO:0000313" key="2">
    <source>
        <dbReference type="EMBL" id="KAK4013119.1"/>
    </source>
</evidence>
<accession>A0ABQ9ZKY7</accession>
<feature type="region of interest" description="Disordered" evidence="1">
    <location>
        <begin position="37"/>
        <end position="240"/>
    </location>
</feature>